<evidence type="ECO:0000313" key="2">
    <source>
        <dbReference type="EMBL" id="MET4758492.1"/>
    </source>
</evidence>
<evidence type="ECO:0008006" key="4">
    <source>
        <dbReference type="Google" id="ProtNLM"/>
    </source>
</evidence>
<dbReference type="RefSeq" id="WP_354008572.1">
    <property type="nucleotide sequence ID" value="NZ_JBEWTA010000001.1"/>
</dbReference>
<dbReference type="Proteomes" id="UP001549366">
    <property type="component" value="Unassembled WGS sequence"/>
</dbReference>
<name>A0ABV2SL60_9GAMM</name>
<sequence length="104" mass="12296">MLVNPIINSYQKSTVRELALRYKFLFIFFFVLSLAAAGTGFMLVNMLGNDSSKRNSEYFLFVETMMERNCTLIESTNRLFTKDQRMVSDHEKWDCQGVRVNWKY</sequence>
<reference evidence="2 3" key="1">
    <citation type="submission" date="2024-06" db="EMBL/GenBank/DDBJ databases">
        <title>Genomic Encyclopedia of Type Strains, Phase V (KMG-V): Genome sequencing to study the core and pangenomes of soil and plant-associated prokaryotes.</title>
        <authorList>
            <person name="Whitman W."/>
        </authorList>
    </citation>
    <scope>NUCLEOTIDE SEQUENCE [LARGE SCALE GENOMIC DNA]</scope>
    <source>
        <strain evidence="2 3">NE40</strain>
    </source>
</reference>
<keyword evidence="3" id="KW-1185">Reference proteome</keyword>
<organism evidence="2 3">
    <name type="scientific">Endozoicomonas lisbonensis</name>
    <dbReference type="NCBI Taxonomy" id="3120522"/>
    <lineage>
        <taxon>Bacteria</taxon>
        <taxon>Pseudomonadati</taxon>
        <taxon>Pseudomonadota</taxon>
        <taxon>Gammaproteobacteria</taxon>
        <taxon>Oceanospirillales</taxon>
        <taxon>Endozoicomonadaceae</taxon>
        <taxon>Endozoicomonas</taxon>
    </lineage>
</organism>
<comment type="caution">
    <text evidence="2">The sequence shown here is derived from an EMBL/GenBank/DDBJ whole genome shotgun (WGS) entry which is preliminary data.</text>
</comment>
<gene>
    <name evidence="2" type="ORF">V5J35_003684</name>
</gene>
<feature type="transmembrane region" description="Helical" evidence="1">
    <location>
        <begin position="24"/>
        <end position="44"/>
    </location>
</feature>
<keyword evidence="1" id="KW-1133">Transmembrane helix</keyword>
<protein>
    <recommendedName>
        <fullName evidence="4">Chemotaxis methyl-accepting receptor HlyB-like 4HB MCP domain-containing protein</fullName>
    </recommendedName>
</protein>
<accession>A0ABV2SL60</accession>
<evidence type="ECO:0000313" key="3">
    <source>
        <dbReference type="Proteomes" id="UP001549366"/>
    </source>
</evidence>
<dbReference type="EMBL" id="JBEWTB010000002">
    <property type="protein sequence ID" value="MET4758492.1"/>
    <property type="molecule type" value="Genomic_DNA"/>
</dbReference>
<evidence type="ECO:0000256" key="1">
    <source>
        <dbReference type="SAM" id="Phobius"/>
    </source>
</evidence>
<keyword evidence="1" id="KW-0812">Transmembrane</keyword>
<keyword evidence="1" id="KW-0472">Membrane</keyword>
<proteinExistence type="predicted"/>